<dbReference type="EC" id="1.1.1.81" evidence="7"/>
<dbReference type="CDD" id="cd05301">
    <property type="entry name" value="GDH"/>
    <property type="match status" value="1"/>
</dbReference>
<comment type="catalytic activity">
    <reaction evidence="3">
        <text>(R)-glycerate + NADP(+) = 3-hydroxypyruvate + NADPH + H(+)</text>
        <dbReference type="Rhea" id="RHEA:18657"/>
        <dbReference type="ChEBI" id="CHEBI:15378"/>
        <dbReference type="ChEBI" id="CHEBI:16659"/>
        <dbReference type="ChEBI" id="CHEBI:17180"/>
        <dbReference type="ChEBI" id="CHEBI:57783"/>
        <dbReference type="ChEBI" id="CHEBI:58349"/>
        <dbReference type="EC" id="1.1.1.81"/>
    </reaction>
</comment>
<dbReference type="GO" id="GO:0051287">
    <property type="term" value="F:NAD binding"/>
    <property type="evidence" value="ECO:0007669"/>
    <property type="project" value="InterPro"/>
</dbReference>
<dbReference type="PANTHER" id="PTHR10996:SF283">
    <property type="entry name" value="GLYOXYLATE_HYDROXYPYRUVATE REDUCTASE B"/>
    <property type="match status" value="1"/>
</dbReference>
<gene>
    <name evidence="12" type="primary">gyaR</name>
    <name evidence="12" type="ORF">KL86SPO_30128</name>
</gene>
<name>A0A212LQK2_9FIRM</name>
<dbReference type="InterPro" id="IPR036291">
    <property type="entry name" value="NAD(P)-bd_dom_sf"/>
</dbReference>
<evidence type="ECO:0000259" key="11">
    <source>
        <dbReference type="Pfam" id="PF02826"/>
    </source>
</evidence>
<dbReference type="InterPro" id="IPR029753">
    <property type="entry name" value="D-isomer_DH_CS"/>
</dbReference>
<proteinExistence type="inferred from homology"/>
<evidence type="ECO:0000256" key="7">
    <source>
        <dbReference type="ARBA" id="ARBA00066674"/>
    </source>
</evidence>
<dbReference type="InterPro" id="IPR006140">
    <property type="entry name" value="D-isomer_DH_NAD-bd"/>
</dbReference>
<evidence type="ECO:0000256" key="8">
    <source>
        <dbReference type="ARBA" id="ARBA00073362"/>
    </source>
</evidence>
<dbReference type="EC" id="1.1.1.79" evidence="6"/>
<dbReference type="GO" id="GO:0005829">
    <property type="term" value="C:cytosol"/>
    <property type="evidence" value="ECO:0007669"/>
    <property type="project" value="TreeGrafter"/>
</dbReference>
<dbReference type="PROSITE" id="PS00671">
    <property type="entry name" value="D_2_HYDROXYACID_DH_3"/>
    <property type="match status" value="1"/>
</dbReference>
<dbReference type="SUPFAM" id="SSF52283">
    <property type="entry name" value="Formate/glycerate dehydrogenase catalytic domain-like"/>
    <property type="match status" value="1"/>
</dbReference>
<dbReference type="Gene3D" id="3.40.50.720">
    <property type="entry name" value="NAD(P)-binding Rossmann-like Domain"/>
    <property type="match status" value="2"/>
</dbReference>
<dbReference type="RefSeq" id="WP_075755761.1">
    <property type="nucleotide sequence ID" value="NZ_LT608335.1"/>
</dbReference>
<feature type="domain" description="D-isomer specific 2-hydroxyacid dehydrogenase catalytic" evidence="10">
    <location>
        <begin position="6"/>
        <end position="318"/>
    </location>
</feature>
<protein>
    <recommendedName>
        <fullName evidence="8">Glyoxylate/hydroxypyruvate reductase B</fullName>
        <ecNumber evidence="6">1.1.1.79</ecNumber>
        <ecNumber evidence="7">1.1.1.81</ecNumber>
    </recommendedName>
</protein>
<dbReference type="GO" id="GO:0120509">
    <property type="term" value="F:hydroxypyruvate reductase (NADPH) activity"/>
    <property type="evidence" value="ECO:0007669"/>
    <property type="project" value="RHEA"/>
</dbReference>
<dbReference type="InterPro" id="IPR050223">
    <property type="entry name" value="D-isomer_2-hydroxyacid_DH"/>
</dbReference>
<evidence type="ECO:0000256" key="1">
    <source>
        <dbReference type="ARBA" id="ARBA00023002"/>
    </source>
</evidence>
<evidence type="ECO:0000256" key="2">
    <source>
        <dbReference type="ARBA" id="ARBA00051801"/>
    </source>
</evidence>
<reference evidence="12" key="1">
    <citation type="submission" date="2016-08" db="EMBL/GenBank/DDBJ databases">
        <authorList>
            <person name="Seilhamer J.J."/>
        </authorList>
    </citation>
    <scope>NUCLEOTIDE SEQUENCE</scope>
    <source>
        <strain evidence="12">86</strain>
    </source>
</reference>
<sequence>MGKYKVVVTGRIMPAGLAMLKEHCEIYQWEQTARPRVADLSEWLREAEGLFVSTNIPVNEELLAVAPRLKVIAQPAVGYDSVDIPACTNRKIPFGNTPGVLVETTAELAFGLLLTAARRIHEGWDWVRAGKWQPGVLMPFGVDLYGKTLGIVGMGAIGSAVARRAQASGMKVIYSNRKPRPDQDALKAEYRLFDELLAEADFIVVLTPLTAESRGMFGEKEFAKMKPTAYFINAARGAVVDTQALYKALAEKQIAYAALDVTDPEPLPADHPLLTLSNILVVPHIGSATTETRNKMAMLAAENLLLGLAGKPLVTCVNQEVNYR</sequence>
<evidence type="ECO:0000256" key="3">
    <source>
        <dbReference type="ARBA" id="ARBA00052239"/>
    </source>
</evidence>
<dbReference type="Pfam" id="PF00389">
    <property type="entry name" value="2-Hacid_dh"/>
    <property type="match status" value="1"/>
</dbReference>
<evidence type="ECO:0000256" key="9">
    <source>
        <dbReference type="RuleBase" id="RU003719"/>
    </source>
</evidence>
<dbReference type="EMBL" id="FMJE01000003">
    <property type="protein sequence ID" value="SCM79858.1"/>
    <property type="molecule type" value="Genomic_DNA"/>
</dbReference>
<evidence type="ECO:0000313" key="12">
    <source>
        <dbReference type="EMBL" id="SCM79858.1"/>
    </source>
</evidence>
<evidence type="ECO:0000256" key="5">
    <source>
        <dbReference type="ARBA" id="ARBA00061278"/>
    </source>
</evidence>
<dbReference type="GO" id="GO:0008465">
    <property type="term" value="F:hydroxypyruvate reductase (NADH) activity"/>
    <property type="evidence" value="ECO:0007669"/>
    <property type="project" value="RHEA"/>
</dbReference>
<dbReference type="SUPFAM" id="SSF51735">
    <property type="entry name" value="NAD(P)-binding Rossmann-fold domains"/>
    <property type="match status" value="1"/>
</dbReference>
<dbReference type="PANTHER" id="PTHR10996">
    <property type="entry name" value="2-HYDROXYACID DEHYDROGENASE-RELATED"/>
    <property type="match status" value="1"/>
</dbReference>
<dbReference type="Pfam" id="PF02826">
    <property type="entry name" value="2-Hacid_dh_C"/>
    <property type="match status" value="1"/>
</dbReference>
<dbReference type="InterPro" id="IPR006139">
    <property type="entry name" value="D-isomer_2_OHA_DH_cat_dom"/>
</dbReference>
<comment type="catalytic activity">
    <reaction evidence="2">
        <text>(R)-glycerate + NAD(+) = 3-hydroxypyruvate + NADH + H(+)</text>
        <dbReference type="Rhea" id="RHEA:17905"/>
        <dbReference type="ChEBI" id="CHEBI:15378"/>
        <dbReference type="ChEBI" id="CHEBI:16659"/>
        <dbReference type="ChEBI" id="CHEBI:17180"/>
        <dbReference type="ChEBI" id="CHEBI:57540"/>
        <dbReference type="ChEBI" id="CHEBI:57945"/>
        <dbReference type="EC" id="1.1.1.81"/>
    </reaction>
</comment>
<evidence type="ECO:0000256" key="6">
    <source>
        <dbReference type="ARBA" id="ARBA00066661"/>
    </source>
</evidence>
<dbReference type="GO" id="GO:0030267">
    <property type="term" value="F:glyoxylate reductase (NADPH) activity"/>
    <property type="evidence" value="ECO:0007669"/>
    <property type="project" value="UniProtKB-EC"/>
</dbReference>
<comment type="similarity">
    <text evidence="5">Belongs to the D-isomer specific 2-hydroxyacid dehydrogenase family. GhrB subfamily.</text>
</comment>
<organism evidence="12">
    <name type="scientific">uncultured Sporomusa sp</name>
    <dbReference type="NCBI Taxonomy" id="307249"/>
    <lineage>
        <taxon>Bacteria</taxon>
        <taxon>Bacillati</taxon>
        <taxon>Bacillota</taxon>
        <taxon>Negativicutes</taxon>
        <taxon>Selenomonadales</taxon>
        <taxon>Sporomusaceae</taxon>
        <taxon>Sporomusa</taxon>
        <taxon>environmental samples</taxon>
    </lineage>
</organism>
<dbReference type="AlphaFoldDB" id="A0A212LQK2"/>
<evidence type="ECO:0000259" key="10">
    <source>
        <dbReference type="Pfam" id="PF00389"/>
    </source>
</evidence>
<accession>A0A212LQK2</accession>
<evidence type="ECO:0000256" key="4">
    <source>
        <dbReference type="ARBA" id="ARBA00052769"/>
    </source>
</evidence>
<feature type="domain" description="D-isomer specific 2-hydroxyacid dehydrogenase NAD-binding" evidence="11">
    <location>
        <begin position="110"/>
        <end position="286"/>
    </location>
</feature>
<dbReference type="FunFam" id="3.40.50.720:FF:000026">
    <property type="entry name" value="Glyoxylate/hydroxypyruvate reductase B"/>
    <property type="match status" value="1"/>
</dbReference>
<keyword evidence="1 9" id="KW-0560">Oxidoreductase</keyword>
<comment type="catalytic activity">
    <reaction evidence="4">
        <text>glycolate + NADP(+) = glyoxylate + NADPH + H(+)</text>
        <dbReference type="Rhea" id="RHEA:10992"/>
        <dbReference type="ChEBI" id="CHEBI:15378"/>
        <dbReference type="ChEBI" id="CHEBI:29805"/>
        <dbReference type="ChEBI" id="CHEBI:36655"/>
        <dbReference type="ChEBI" id="CHEBI:57783"/>
        <dbReference type="ChEBI" id="CHEBI:58349"/>
        <dbReference type="EC" id="1.1.1.79"/>
    </reaction>
</comment>